<feature type="transmembrane region" description="Helical" evidence="1">
    <location>
        <begin position="50"/>
        <end position="73"/>
    </location>
</feature>
<dbReference type="EMBL" id="JAWDGP010002628">
    <property type="protein sequence ID" value="KAK3781295.1"/>
    <property type="molecule type" value="Genomic_DNA"/>
</dbReference>
<gene>
    <name evidence="2" type="ORF">RRG08_060047</name>
</gene>
<keyword evidence="1" id="KW-0812">Transmembrane</keyword>
<name>A0AAE1A507_9GAST</name>
<organism evidence="2 3">
    <name type="scientific">Elysia crispata</name>
    <name type="common">lettuce slug</name>
    <dbReference type="NCBI Taxonomy" id="231223"/>
    <lineage>
        <taxon>Eukaryota</taxon>
        <taxon>Metazoa</taxon>
        <taxon>Spiralia</taxon>
        <taxon>Lophotrochozoa</taxon>
        <taxon>Mollusca</taxon>
        <taxon>Gastropoda</taxon>
        <taxon>Heterobranchia</taxon>
        <taxon>Euthyneura</taxon>
        <taxon>Panpulmonata</taxon>
        <taxon>Sacoglossa</taxon>
        <taxon>Placobranchoidea</taxon>
        <taxon>Plakobranchidae</taxon>
        <taxon>Elysia</taxon>
    </lineage>
</organism>
<evidence type="ECO:0000256" key="1">
    <source>
        <dbReference type="SAM" id="Phobius"/>
    </source>
</evidence>
<comment type="caution">
    <text evidence="2">The sequence shown here is derived from an EMBL/GenBank/DDBJ whole genome shotgun (WGS) entry which is preliminary data.</text>
</comment>
<keyword evidence="1" id="KW-1133">Transmembrane helix</keyword>
<sequence length="93" mass="10966">ILTAALIQLERVRGVITSGILWLFWLLSLLAGIVPLYTKLYLKEYENDRFSTVIFFIYFAFSFHYSFCCRALLRVSRTSQLCHSGTRIRFSRF</sequence>
<protein>
    <submittedName>
        <fullName evidence="2">Uncharacterized protein</fullName>
    </submittedName>
</protein>
<dbReference type="AlphaFoldDB" id="A0AAE1A507"/>
<evidence type="ECO:0000313" key="3">
    <source>
        <dbReference type="Proteomes" id="UP001283361"/>
    </source>
</evidence>
<accession>A0AAE1A507</accession>
<evidence type="ECO:0000313" key="2">
    <source>
        <dbReference type="EMBL" id="KAK3781295.1"/>
    </source>
</evidence>
<feature type="transmembrane region" description="Helical" evidence="1">
    <location>
        <begin position="20"/>
        <end position="38"/>
    </location>
</feature>
<proteinExistence type="predicted"/>
<dbReference type="Proteomes" id="UP001283361">
    <property type="component" value="Unassembled WGS sequence"/>
</dbReference>
<feature type="non-terminal residue" evidence="2">
    <location>
        <position position="1"/>
    </location>
</feature>
<keyword evidence="1" id="KW-0472">Membrane</keyword>
<keyword evidence="3" id="KW-1185">Reference proteome</keyword>
<reference evidence="2" key="1">
    <citation type="journal article" date="2023" name="G3 (Bethesda)">
        <title>A reference genome for the long-term kleptoplast-retaining sea slug Elysia crispata morphotype clarki.</title>
        <authorList>
            <person name="Eastman K.E."/>
            <person name="Pendleton A.L."/>
            <person name="Shaikh M.A."/>
            <person name="Suttiyut T."/>
            <person name="Ogas R."/>
            <person name="Tomko P."/>
            <person name="Gavelis G."/>
            <person name="Widhalm J.R."/>
            <person name="Wisecaver J.H."/>
        </authorList>
    </citation>
    <scope>NUCLEOTIDE SEQUENCE</scope>
    <source>
        <strain evidence="2">ECLA1</strain>
    </source>
</reference>